<gene>
    <name evidence="6" type="ORF">DFH08DRAFT_799169</name>
</gene>
<evidence type="ECO:0000256" key="4">
    <source>
        <dbReference type="ARBA" id="ARBA00022801"/>
    </source>
</evidence>
<keyword evidence="2" id="KW-0121">Carboxypeptidase</keyword>
<sequence>MINSLSVKGLCLIAENGTVPNPDQWTGETFTRTDFLTAILKLVFLEHLNLIMLDHPVGASASYGTQVNNSCSAAIDVYDFLQKFLCLFPDIAHGSYCSIYVPHIAMVSHCNSDPQADIALAKGKGLPGAAHINLELMMASNPISSIQFTQQALEWSVEHCVAVHNICQKLQEGNTHENKDALGIPEDMNYHTFAEDVTAKFWSYGDRIQPSYLLYGPLLKVKIWLLHESSKLWPVALFPHLNQIMLLRLLQLPFQDKFLHAPDVPWPTAEDMIVRVVSEGTGNMTYILVTRGGHFVAKDQPTLVKSIVKHWAQNIPFV</sequence>
<dbReference type="GO" id="GO:0004185">
    <property type="term" value="F:serine-type carboxypeptidase activity"/>
    <property type="evidence" value="ECO:0007669"/>
    <property type="project" value="InterPro"/>
</dbReference>
<evidence type="ECO:0000256" key="1">
    <source>
        <dbReference type="ARBA" id="ARBA00009431"/>
    </source>
</evidence>
<evidence type="ECO:0000256" key="5">
    <source>
        <dbReference type="ARBA" id="ARBA00023180"/>
    </source>
</evidence>
<dbReference type="Proteomes" id="UP001218218">
    <property type="component" value="Unassembled WGS sequence"/>
</dbReference>
<proteinExistence type="inferred from homology"/>
<reference evidence="6" key="1">
    <citation type="submission" date="2023-03" db="EMBL/GenBank/DDBJ databases">
        <title>Massive genome expansion in bonnet fungi (Mycena s.s.) driven by repeated elements and novel gene families across ecological guilds.</title>
        <authorList>
            <consortium name="Lawrence Berkeley National Laboratory"/>
            <person name="Harder C.B."/>
            <person name="Miyauchi S."/>
            <person name="Viragh M."/>
            <person name="Kuo A."/>
            <person name="Thoen E."/>
            <person name="Andreopoulos B."/>
            <person name="Lu D."/>
            <person name="Skrede I."/>
            <person name="Drula E."/>
            <person name="Henrissat B."/>
            <person name="Morin E."/>
            <person name="Kohler A."/>
            <person name="Barry K."/>
            <person name="LaButti K."/>
            <person name="Morin E."/>
            <person name="Salamov A."/>
            <person name="Lipzen A."/>
            <person name="Mereny Z."/>
            <person name="Hegedus B."/>
            <person name="Baldrian P."/>
            <person name="Stursova M."/>
            <person name="Weitz H."/>
            <person name="Taylor A."/>
            <person name="Grigoriev I.V."/>
            <person name="Nagy L.G."/>
            <person name="Martin F."/>
            <person name="Kauserud H."/>
        </authorList>
    </citation>
    <scope>NUCLEOTIDE SEQUENCE</scope>
    <source>
        <strain evidence="6">CBHHK002</strain>
    </source>
</reference>
<organism evidence="6 7">
    <name type="scientific">Mycena albidolilacea</name>
    <dbReference type="NCBI Taxonomy" id="1033008"/>
    <lineage>
        <taxon>Eukaryota</taxon>
        <taxon>Fungi</taxon>
        <taxon>Dikarya</taxon>
        <taxon>Basidiomycota</taxon>
        <taxon>Agaricomycotina</taxon>
        <taxon>Agaricomycetes</taxon>
        <taxon>Agaricomycetidae</taxon>
        <taxon>Agaricales</taxon>
        <taxon>Marasmiineae</taxon>
        <taxon>Mycenaceae</taxon>
        <taxon>Mycena</taxon>
    </lineage>
</organism>
<comment type="similarity">
    <text evidence="1">Belongs to the peptidase S10 family.</text>
</comment>
<name>A0AAD7AQ07_9AGAR</name>
<dbReference type="InterPro" id="IPR029058">
    <property type="entry name" value="AB_hydrolase_fold"/>
</dbReference>
<keyword evidence="7" id="KW-1185">Reference proteome</keyword>
<keyword evidence="5" id="KW-0325">Glycoprotein</keyword>
<evidence type="ECO:0000313" key="6">
    <source>
        <dbReference type="EMBL" id="KAJ7364856.1"/>
    </source>
</evidence>
<keyword evidence="3" id="KW-0645">Protease</keyword>
<protein>
    <submittedName>
        <fullName evidence="6">Alpha/Beta hydrolase protein</fullName>
    </submittedName>
</protein>
<dbReference type="GO" id="GO:0006508">
    <property type="term" value="P:proteolysis"/>
    <property type="evidence" value="ECO:0007669"/>
    <property type="project" value="UniProtKB-KW"/>
</dbReference>
<dbReference type="EMBL" id="JARIHO010000003">
    <property type="protein sequence ID" value="KAJ7364856.1"/>
    <property type="molecule type" value="Genomic_DNA"/>
</dbReference>
<dbReference type="Gene3D" id="3.40.50.1820">
    <property type="entry name" value="alpha/beta hydrolase"/>
    <property type="match status" value="1"/>
</dbReference>
<dbReference type="SUPFAM" id="SSF53474">
    <property type="entry name" value="alpha/beta-Hydrolases"/>
    <property type="match status" value="1"/>
</dbReference>
<dbReference type="Pfam" id="PF00450">
    <property type="entry name" value="Peptidase_S10"/>
    <property type="match status" value="1"/>
</dbReference>
<dbReference type="InterPro" id="IPR001563">
    <property type="entry name" value="Peptidase_S10"/>
</dbReference>
<evidence type="ECO:0000313" key="7">
    <source>
        <dbReference type="Proteomes" id="UP001218218"/>
    </source>
</evidence>
<dbReference type="AlphaFoldDB" id="A0AAD7AQ07"/>
<evidence type="ECO:0000256" key="3">
    <source>
        <dbReference type="ARBA" id="ARBA00022670"/>
    </source>
</evidence>
<evidence type="ECO:0000256" key="2">
    <source>
        <dbReference type="ARBA" id="ARBA00022645"/>
    </source>
</evidence>
<comment type="caution">
    <text evidence="6">The sequence shown here is derived from an EMBL/GenBank/DDBJ whole genome shotgun (WGS) entry which is preliminary data.</text>
</comment>
<accession>A0AAD7AQ07</accession>
<keyword evidence="4 6" id="KW-0378">Hydrolase</keyword>